<proteinExistence type="predicted"/>
<evidence type="ECO:0000256" key="1">
    <source>
        <dbReference type="SAM" id="MobiDB-lite"/>
    </source>
</evidence>
<reference evidence="2 3" key="1">
    <citation type="submission" date="2020-01" db="EMBL/GenBank/DDBJ databases">
        <authorList>
            <consortium name="DOE Joint Genome Institute"/>
            <person name="Haridas S."/>
            <person name="Albert R."/>
            <person name="Binder M."/>
            <person name="Bloem J."/>
            <person name="Labutti K."/>
            <person name="Salamov A."/>
            <person name="Andreopoulos B."/>
            <person name="Baker S.E."/>
            <person name="Barry K."/>
            <person name="Bills G."/>
            <person name="Bluhm B.H."/>
            <person name="Cannon C."/>
            <person name="Castanera R."/>
            <person name="Culley D.E."/>
            <person name="Daum C."/>
            <person name="Ezra D."/>
            <person name="Gonzalez J.B."/>
            <person name="Henrissat B."/>
            <person name="Kuo A."/>
            <person name="Liang C."/>
            <person name="Lipzen A."/>
            <person name="Lutzoni F."/>
            <person name="Magnuson J."/>
            <person name="Mondo S."/>
            <person name="Nolan M."/>
            <person name="Ohm R."/>
            <person name="Pangilinan J."/>
            <person name="Park H.-J.H."/>
            <person name="Ramirez L."/>
            <person name="Alfaro M."/>
            <person name="Sun H."/>
            <person name="Tritt A."/>
            <person name="Yoshinaga Y."/>
            <person name="Zwiers L.-H.L."/>
            <person name="Turgeon B.G."/>
            <person name="Goodwin S.B."/>
            <person name="Spatafora J.W."/>
            <person name="Crous P.W."/>
            <person name="Grigoriev I.V."/>
        </authorList>
    </citation>
    <scope>NUCLEOTIDE SEQUENCE [LARGE SCALE GENOMIC DNA]</scope>
    <source>
        <strain evidence="2 3">CBS 611.86</strain>
    </source>
</reference>
<comment type="caution">
    <text evidence="2">The sequence shown here is derived from an EMBL/GenBank/DDBJ whole genome shotgun (WGS) entry which is preliminary data.</text>
</comment>
<dbReference type="AlphaFoldDB" id="A0A7C8M8T3"/>
<dbReference type="Proteomes" id="UP000481861">
    <property type="component" value="Unassembled WGS sequence"/>
</dbReference>
<evidence type="ECO:0000313" key="3">
    <source>
        <dbReference type="Proteomes" id="UP000481861"/>
    </source>
</evidence>
<feature type="region of interest" description="Disordered" evidence="1">
    <location>
        <begin position="145"/>
        <end position="166"/>
    </location>
</feature>
<accession>A0A7C8M8T3</accession>
<name>A0A7C8M8T3_9PLEO</name>
<dbReference type="EMBL" id="JAADJZ010000006">
    <property type="protein sequence ID" value="KAF2873940.1"/>
    <property type="molecule type" value="Genomic_DNA"/>
</dbReference>
<feature type="compositionally biased region" description="Acidic residues" evidence="1">
    <location>
        <begin position="145"/>
        <end position="160"/>
    </location>
</feature>
<evidence type="ECO:0000313" key="2">
    <source>
        <dbReference type="EMBL" id="KAF2873940.1"/>
    </source>
</evidence>
<dbReference type="OrthoDB" id="3796272at2759"/>
<organism evidence="2 3">
    <name type="scientific">Massariosphaeria phaeospora</name>
    <dbReference type="NCBI Taxonomy" id="100035"/>
    <lineage>
        <taxon>Eukaryota</taxon>
        <taxon>Fungi</taxon>
        <taxon>Dikarya</taxon>
        <taxon>Ascomycota</taxon>
        <taxon>Pezizomycotina</taxon>
        <taxon>Dothideomycetes</taxon>
        <taxon>Pleosporomycetidae</taxon>
        <taxon>Pleosporales</taxon>
        <taxon>Pleosporales incertae sedis</taxon>
        <taxon>Massariosphaeria</taxon>
    </lineage>
</organism>
<gene>
    <name evidence="2" type="ORF">BDV95DRAFT_604161</name>
</gene>
<protein>
    <submittedName>
        <fullName evidence="2">Uncharacterized protein</fullName>
    </submittedName>
</protein>
<keyword evidence="3" id="KW-1185">Reference proteome</keyword>
<sequence>MNGNWRDWNLGVFEVFIEELAQLNTERSSITELIRLSVFHDLDLRHTCCDIGRIQHDGEPRFDLQPSPRFDLEMLEAIKEEDDYLLNLLEELVPQFDAEYDAYGGSFTTFRESCYRPRMRQILKDLEEEDARKFRDAMFDYESDFEDDDDVDVDDFDNDNQDGSTS</sequence>